<comment type="caution">
    <text evidence="1">The sequence shown here is derived from an EMBL/GenBank/DDBJ whole genome shotgun (WGS) entry which is preliminary data.</text>
</comment>
<evidence type="ECO:0000313" key="1">
    <source>
        <dbReference type="EMBL" id="ENU18662.1"/>
    </source>
</evidence>
<protein>
    <submittedName>
        <fullName evidence="1">Uncharacterized protein</fullName>
    </submittedName>
</protein>
<dbReference type="RefSeq" id="WP_004649395.1">
    <property type="nucleotide sequence ID" value="NZ_KB849166.1"/>
</dbReference>
<dbReference type="OrthoDB" id="9135240at2"/>
<dbReference type="PATRIC" id="fig|1217715.3.peg.2728"/>
<evidence type="ECO:0000313" key="2">
    <source>
        <dbReference type="Proteomes" id="UP000013086"/>
    </source>
</evidence>
<dbReference type="EMBL" id="APOH01000021">
    <property type="protein sequence ID" value="ENU18662.1"/>
    <property type="molecule type" value="Genomic_DNA"/>
</dbReference>
<proteinExistence type="predicted"/>
<dbReference type="AlphaFoldDB" id="N8Q9S2"/>
<reference evidence="1 2" key="1">
    <citation type="submission" date="2013-02" db="EMBL/GenBank/DDBJ databases">
        <title>The Genome Sequence of Acinetobacter sp. ANC 3994.</title>
        <authorList>
            <consortium name="The Broad Institute Genome Sequencing Platform"/>
            <consortium name="The Broad Institute Genome Sequencing Center for Infectious Disease"/>
            <person name="Cerqueira G."/>
            <person name="Feldgarden M."/>
            <person name="Courvalin P."/>
            <person name="Perichon B."/>
            <person name="Grillot-Courvalin C."/>
            <person name="Clermont D."/>
            <person name="Rocha E."/>
            <person name="Yoon E.-J."/>
            <person name="Nemec A."/>
            <person name="Walker B."/>
            <person name="Young S.K."/>
            <person name="Zeng Q."/>
            <person name="Gargeya S."/>
            <person name="Fitzgerald M."/>
            <person name="Haas B."/>
            <person name="Abouelleil A."/>
            <person name="Alvarado L."/>
            <person name="Arachchi H.M."/>
            <person name="Berlin A.M."/>
            <person name="Chapman S.B."/>
            <person name="Dewar J."/>
            <person name="Goldberg J."/>
            <person name="Griggs A."/>
            <person name="Gujja S."/>
            <person name="Hansen M."/>
            <person name="Howarth C."/>
            <person name="Imamovic A."/>
            <person name="Larimer J."/>
            <person name="McCowan C."/>
            <person name="Murphy C."/>
            <person name="Neiman D."/>
            <person name="Pearson M."/>
            <person name="Priest M."/>
            <person name="Roberts A."/>
            <person name="Saif S."/>
            <person name="Shea T."/>
            <person name="Sisk P."/>
            <person name="Sykes S."/>
            <person name="Wortman J."/>
            <person name="Nusbaum C."/>
            <person name="Birren B."/>
        </authorList>
    </citation>
    <scope>NUCLEOTIDE SEQUENCE [LARGE SCALE GENOMIC DNA]</scope>
    <source>
        <strain evidence="1 2">ANC 3994</strain>
    </source>
</reference>
<name>N8Q9S2_9GAMM</name>
<dbReference type="HOGENOM" id="CLU_942790_0_0_6"/>
<organism evidence="1 2">
    <name type="scientific">Acinetobacter bohemicus ANC 3994</name>
    <dbReference type="NCBI Taxonomy" id="1217715"/>
    <lineage>
        <taxon>Bacteria</taxon>
        <taxon>Pseudomonadati</taxon>
        <taxon>Pseudomonadota</taxon>
        <taxon>Gammaproteobacteria</taxon>
        <taxon>Moraxellales</taxon>
        <taxon>Moraxellaceae</taxon>
        <taxon>Acinetobacter</taxon>
    </lineage>
</organism>
<gene>
    <name evidence="1" type="ORF">F994_02789</name>
</gene>
<dbReference type="eggNOG" id="ENOG5032ZWY">
    <property type="taxonomic scope" value="Bacteria"/>
</dbReference>
<accession>N8Q9S2</accession>
<sequence length="308" mass="35819">MQFNNVEKQHEVFGMCNKLINDWAIHTMQQMDVQFDIDSDNAPYLQFLNYQRKIIQPKLRKVSYATNFKVSDENSEGIKNLIGSIEKGDDINKYLSKLILKGNISDGMLDHFGCKHFHLGNKQANDFVKRTGEIALAFVTDAEIFFIEAKLHGKDHPLIWYEDSVIRILHNERPDLIAEFKSKYMKNISPNFSNPEDLKKMRDMNVNNYVVIDNETAYSINLGNTLGGLGFEFTQIYISHSRLMFSTIYKTLDAFSTYHKGSAVVKSIELYDLISDDFKIFSQFKLDIHYVQNNQSKKFTQEFNFHTK</sequence>
<dbReference type="Proteomes" id="UP000013086">
    <property type="component" value="Unassembled WGS sequence"/>
</dbReference>